<gene>
    <name evidence="1" type="ORF">CEV08_08075</name>
</gene>
<accession>A0A2M6UQI8</accession>
<dbReference type="AlphaFoldDB" id="A0A2M6UQI8"/>
<proteinExistence type="predicted"/>
<comment type="caution">
    <text evidence="1">The sequence shown here is derived from an EMBL/GenBank/DDBJ whole genome shotgun (WGS) entry which is preliminary data.</text>
</comment>
<sequence length="85" mass="9328">MNSIVSGGITLPETQMNASEIKIKPSLDMDKLVSPFITMHKETEMNDSSAVSEFTSMKGPELYTNADHNIKIGASRGTSSFFKKK</sequence>
<name>A0A2M6UQI8_9HYPH</name>
<evidence type="ECO:0000313" key="2">
    <source>
        <dbReference type="Proteomes" id="UP000230791"/>
    </source>
</evidence>
<dbReference type="EMBL" id="NJPP01000038">
    <property type="protein sequence ID" value="PIT68442.1"/>
    <property type="molecule type" value="Genomic_DNA"/>
</dbReference>
<protein>
    <submittedName>
        <fullName evidence="1">Uncharacterized protein</fullName>
    </submittedName>
</protein>
<reference evidence="1 2" key="1">
    <citation type="submission" date="2017-06" db="EMBL/GenBank/DDBJ databases">
        <title>Draft genome of Bartonella tribocorum C635.</title>
        <authorList>
            <person name="Hadjadj L."/>
            <person name="Jiyipong T."/>
            <person name="Diene S.M."/>
            <person name="Morand S."/>
            <person name="Rolain J.-M."/>
        </authorList>
    </citation>
    <scope>NUCLEOTIDE SEQUENCE [LARGE SCALE GENOMIC DNA]</scope>
    <source>
        <strain evidence="1 2">C635</strain>
    </source>
</reference>
<evidence type="ECO:0000313" key="1">
    <source>
        <dbReference type="EMBL" id="PIT68442.1"/>
    </source>
</evidence>
<dbReference type="Proteomes" id="UP000230791">
    <property type="component" value="Unassembled WGS sequence"/>
</dbReference>
<organism evidence="1 2">
    <name type="scientific">Bartonella tribocorum</name>
    <dbReference type="NCBI Taxonomy" id="85701"/>
    <lineage>
        <taxon>Bacteria</taxon>
        <taxon>Pseudomonadati</taxon>
        <taxon>Pseudomonadota</taxon>
        <taxon>Alphaproteobacteria</taxon>
        <taxon>Hyphomicrobiales</taxon>
        <taxon>Bartonellaceae</taxon>
        <taxon>Bartonella</taxon>
    </lineage>
</organism>